<comment type="caution">
    <text evidence="1">The sequence shown here is derived from an EMBL/GenBank/DDBJ whole genome shotgun (WGS) entry which is preliminary data.</text>
</comment>
<sequence>MSITIRYLHGFRIKDSFIEFVNVSKSTTGKALAETIKGRLTHHELDTENPRGQGFDGAANMRGHIKGVQAEIAKVQPIAIYTHCYAHLVILVIKNAVEVECIQKFYGEVNKIGKYFGAPNRRNFLQETFGCPRDIVIPHSEITEKYVFDTDFGTAVLPLAPTTIVNPADTEIDESEYETE</sequence>
<protein>
    <recommendedName>
        <fullName evidence="3">DUF4371 domain-containing protein</fullName>
    </recommendedName>
</protein>
<organism evidence="1 2">
    <name type="scientific">Ramazzottius varieornatus</name>
    <name type="common">Water bear</name>
    <name type="synonym">Tardigrade</name>
    <dbReference type="NCBI Taxonomy" id="947166"/>
    <lineage>
        <taxon>Eukaryota</taxon>
        <taxon>Metazoa</taxon>
        <taxon>Ecdysozoa</taxon>
        <taxon>Tardigrada</taxon>
        <taxon>Eutardigrada</taxon>
        <taxon>Parachela</taxon>
        <taxon>Hypsibioidea</taxon>
        <taxon>Ramazzottiidae</taxon>
        <taxon>Ramazzottius</taxon>
    </lineage>
</organism>
<dbReference type="PANTHER" id="PTHR45749:SF21">
    <property type="entry name" value="DUF4371 DOMAIN-CONTAINING PROTEIN"/>
    <property type="match status" value="1"/>
</dbReference>
<name>A0A1D1W6B1_RAMVA</name>
<evidence type="ECO:0008006" key="3">
    <source>
        <dbReference type="Google" id="ProtNLM"/>
    </source>
</evidence>
<dbReference type="EMBL" id="BDGG01000017">
    <property type="protein sequence ID" value="GAV08383.1"/>
    <property type="molecule type" value="Genomic_DNA"/>
</dbReference>
<evidence type="ECO:0000313" key="2">
    <source>
        <dbReference type="Proteomes" id="UP000186922"/>
    </source>
</evidence>
<proteinExistence type="predicted"/>
<reference evidence="1 2" key="1">
    <citation type="journal article" date="2016" name="Nat. Commun.">
        <title>Extremotolerant tardigrade genome and improved radiotolerance of human cultured cells by tardigrade-unique protein.</title>
        <authorList>
            <person name="Hashimoto T."/>
            <person name="Horikawa D.D."/>
            <person name="Saito Y."/>
            <person name="Kuwahara H."/>
            <person name="Kozuka-Hata H."/>
            <person name="Shin-I T."/>
            <person name="Minakuchi Y."/>
            <person name="Ohishi K."/>
            <person name="Motoyama A."/>
            <person name="Aizu T."/>
            <person name="Enomoto A."/>
            <person name="Kondo K."/>
            <person name="Tanaka S."/>
            <person name="Hara Y."/>
            <person name="Koshikawa S."/>
            <person name="Sagara H."/>
            <person name="Miura T."/>
            <person name="Yokobori S."/>
            <person name="Miyagawa K."/>
            <person name="Suzuki Y."/>
            <person name="Kubo T."/>
            <person name="Oyama M."/>
            <person name="Kohara Y."/>
            <person name="Fujiyama A."/>
            <person name="Arakawa K."/>
            <person name="Katayama T."/>
            <person name="Toyoda A."/>
            <person name="Kunieda T."/>
        </authorList>
    </citation>
    <scope>NUCLEOTIDE SEQUENCE [LARGE SCALE GENOMIC DNA]</scope>
    <source>
        <strain evidence="1 2">YOKOZUNA-1</strain>
    </source>
</reference>
<dbReference type="PANTHER" id="PTHR45749">
    <property type="match status" value="1"/>
</dbReference>
<keyword evidence="2" id="KW-1185">Reference proteome</keyword>
<dbReference type="Proteomes" id="UP000186922">
    <property type="component" value="Unassembled WGS sequence"/>
</dbReference>
<accession>A0A1D1W6B1</accession>
<dbReference type="AlphaFoldDB" id="A0A1D1W6B1"/>
<evidence type="ECO:0000313" key="1">
    <source>
        <dbReference type="EMBL" id="GAV08383.1"/>
    </source>
</evidence>
<gene>
    <name evidence="1" type="primary">RvY_18084-1</name>
    <name evidence="1" type="synonym">RvY_18084.1</name>
    <name evidence="1" type="ORF">RvY_18084</name>
</gene>
<dbReference type="OrthoDB" id="6614843at2759"/>